<evidence type="ECO:0000256" key="2">
    <source>
        <dbReference type="ARBA" id="ARBA00022676"/>
    </source>
</evidence>
<dbReference type="Proteomes" id="UP001589810">
    <property type="component" value="Unassembled WGS sequence"/>
</dbReference>
<dbReference type="CDD" id="cd03784">
    <property type="entry name" value="GT1_Gtf-like"/>
    <property type="match status" value="1"/>
</dbReference>
<evidence type="ECO:0000259" key="4">
    <source>
        <dbReference type="Pfam" id="PF06722"/>
    </source>
</evidence>
<gene>
    <name evidence="6" type="ORF">ACFFH7_28045</name>
</gene>
<dbReference type="Pfam" id="PF06722">
    <property type="entry name" value="EryCIII-like_C"/>
    <property type="match status" value="1"/>
</dbReference>
<evidence type="ECO:0000259" key="5">
    <source>
        <dbReference type="Pfam" id="PF21036"/>
    </source>
</evidence>
<keyword evidence="2" id="KW-0328">Glycosyltransferase</keyword>
<evidence type="ECO:0000313" key="7">
    <source>
        <dbReference type="Proteomes" id="UP001589810"/>
    </source>
</evidence>
<dbReference type="PANTHER" id="PTHR48050">
    <property type="entry name" value="STEROL 3-BETA-GLUCOSYLTRANSFERASE"/>
    <property type="match status" value="1"/>
</dbReference>
<dbReference type="InterPro" id="IPR048284">
    <property type="entry name" value="EryCIII-like_N"/>
</dbReference>
<dbReference type="PANTHER" id="PTHR48050:SF13">
    <property type="entry name" value="STEROL 3-BETA-GLUCOSYLTRANSFERASE UGT80A2"/>
    <property type="match status" value="1"/>
</dbReference>
<name>A0ABV6MYK8_9PSEU</name>
<evidence type="ECO:0000256" key="3">
    <source>
        <dbReference type="ARBA" id="ARBA00022679"/>
    </source>
</evidence>
<reference evidence="6 7" key="1">
    <citation type="submission" date="2024-09" db="EMBL/GenBank/DDBJ databases">
        <authorList>
            <person name="Sun Q."/>
            <person name="Mori K."/>
        </authorList>
    </citation>
    <scope>NUCLEOTIDE SEQUENCE [LARGE SCALE GENOMIC DNA]</scope>
    <source>
        <strain evidence="6 7">TBRC 1432</strain>
    </source>
</reference>
<sequence>MRVLVVSAPGVGHVFPMVPLTWALRAAGHDVLVVTSSDGLAVADAGLPVVDALPGSNVRDQFEQLRRQDPERFAELANRRVTDVREVGAILPWLTRPLLPGTMAAAERFRPDVVLQGAMGGSGLVAAAKLGVPWVGHGFGFLRGGQLAETFREHMADGFEQYGVDLPERRAYVDVAPPSMAEPEGWPMRYVPYNGGGVEPSWLAEAHKPRVAVTLGTVAPSMNGLGPVERIIEAAPGVDAEFVLALGDKVDLDGLGPLPPNVRAAGWVPLNSLLATSSLLIHHGGAGAAMTPLAMGVPQLVAPSGADRHINAAAVHDRGVGLQVEEHELDAGVINHLLAEDKFRTAAAEVAAEVAAMPSPPEVAARLADFVRG</sequence>
<comment type="caution">
    <text evidence="6">The sequence shown here is derived from an EMBL/GenBank/DDBJ whole genome shotgun (WGS) entry which is preliminary data.</text>
</comment>
<dbReference type="InterPro" id="IPR002213">
    <property type="entry name" value="UDP_glucos_trans"/>
</dbReference>
<dbReference type="EMBL" id="JBHLUD010000009">
    <property type="protein sequence ID" value="MFC0545392.1"/>
    <property type="molecule type" value="Genomic_DNA"/>
</dbReference>
<comment type="similarity">
    <text evidence="1">Belongs to the glycosyltransferase 28 family.</text>
</comment>
<protein>
    <submittedName>
        <fullName evidence="6">Nucleotide disphospho-sugar-binding domain-containing protein</fullName>
    </submittedName>
</protein>
<dbReference type="InterPro" id="IPR050426">
    <property type="entry name" value="Glycosyltransferase_28"/>
</dbReference>
<proteinExistence type="inferred from homology"/>
<dbReference type="RefSeq" id="WP_273934671.1">
    <property type="nucleotide sequence ID" value="NZ_CP097263.1"/>
</dbReference>
<keyword evidence="7" id="KW-1185">Reference proteome</keyword>
<dbReference type="InterPro" id="IPR010610">
    <property type="entry name" value="EryCIII-like_C"/>
</dbReference>
<keyword evidence="3" id="KW-0808">Transferase</keyword>
<evidence type="ECO:0000313" key="6">
    <source>
        <dbReference type="EMBL" id="MFC0545392.1"/>
    </source>
</evidence>
<feature type="domain" description="Erythromycin biosynthesis protein CIII-like N-terminal" evidence="5">
    <location>
        <begin position="22"/>
        <end position="216"/>
    </location>
</feature>
<evidence type="ECO:0000256" key="1">
    <source>
        <dbReference type="ARBA" id="ARBA00006962"/>
    </source>
</evidence>
<dbReference type="Pfam" id="PF21036">
    <property type="entry name" value="EryCIII-like_N"/>
    <property type="match status" value="1"/>
</dbReference>
<dbReference type="Gene3D" id="3.40.50.2000">
    <property type="entry name" value="Glycogen Phosphorylase B"/>
    <property type="match status" value="2"/>
</dbReference>
<feature type="domain" description="Erythromycin biosynthesis protein CIII-like C-terminal" evidence="4">
    <location>
        <begin position="230"/>
        <end position="368"/>
    </location>
</feature>
<organism evidence="6 7">
    <name type="scientific">Kutzneria chonburiensis</name>
    <dbReference type="NCBI Taxonomy" id="1483604"/>
    <lineage>
        <taxon>Bacteria</taxon>
        <taxon>Bacillati</taxon>
        <taxon>Actinomycetota</taxon>
        <taxon>Actinomycetes</taxon>
        <taxon>Pseudonocardiales</taxon>
        <taxon>Pseudonocardiaceae</taxon>
        <taxon>Kutzneria</taxon>
    </lineage>
</organism>
<accession>A0ABV6MYK8</accession>
<dbReference type="SUPFAM" id="SSF53756">
    <property type="entry name" value="UDP-Glycosyltransferase/glycogen phosphorylase"/>
    <property type="match status" value="1"/>
</dbReference>